<dbReference type="InterPro" id="IPR036390">
    <property type="entry name" value="WH_DNA-bd_sf"/>
</dbReference>
<evidence type="ECO:0000313" key="5">
    <source>
        <dbReference type="EMBL" id="GAA2234769.1"/>
    </source>
</evidence>
<dbReference type="SMART" id="SM00866">
    <property type="entry name" value="UTRA"/>
    <property type="match status" value="1"/>
</dbReference>
<gene>
    <name evidence="5" type="ORF">GCM10009851_19740</name>
</gene>
<evidence type="ECO:0000256" key="1">
    <source>
        <dbReference type="ARBA" id="ARBA00023015"/>
    </source>
</evidence>
<accession>A0ABP5QH72</accession>
<evidence type="ECO:0000313" key="6">
    <source>
        <dbReference type="Proteomes" id="UP001500929"/>
    </source>
</evidence>
<name>A0ABP5QH72_9MICO</name>
<dbReference type="PANTHER" id="PTHR44846">
    <property type="entry name" value="MANNOSYL-D-GLYCERATE TRANSPORT/METABOLISM SYSTEM REPRESSOR MNGR-RELATED"/>
    <property type="match status" value="1"/>
</dbReference>
<dbReference type="SUPFAM" id="SSF64288">
    <property type="entry name" value="Chorismate lyase-like"/>
    <property type="match status" value="1"/>
</dbReference>
<dbReference type="SMART" id="SM00345">
    <property type="entry name" value="HTH_GNTR"/>
    <property type="match status" value="1"/>
</dbReference>
<reference evidence="6" key="1">
    <citation type="journal article" date="2019" name="Int. J. Syst. Evol. Microbiol.">
        <title>The Global Catalogue of Microorganisms (GCM) 10K type strain sequencing project: providing services to taxonomists for standard genome sequencing and annotation.</title>
        <authorList>
            <consortium name="The Broad Institute Genomics Platform"/>
            <consortium name="The Broad Institute Genome Sequencing Center for Infectious Disease"/>
            <person name="Wu L."/>
            <person name="Ma J."/>
        </authorList>
    </citation>
    <scope>NUCLEOTIDE SEQUENCE [LARGE SCALE GENOMIC DNA]</scope>
    <source>
        <strain evidence="6">JCM 16117</strain>
    </source>
</reference>
<dbReference type="Pfam" id="PF00392">
    <property type="entry name" value="GntR"/>
    <property type="match status" value="1"/>
</dbReference>
<dbReference type="Proteomes" id="UP001500929">
    <property type="component" value="Unassembled WGS sequence"/>
</dbReference>
<keyword evidence="2" id="KW-0238">DNA-binding</keyword>
<dbReference type="InterPro" id="IPR050679">
    <property type="entry name" value="Bact_HTH_transcr_reg"/>
</dbReference>
<dbReference type="InterPro" id="IPR036388">
    <property type="entry name" value="WH-like_DNA-bd_sf"/>
</dbReference>
<protein>
    <submittedName>
        <fullName evidence="5">GntR family transcriptional regulator</fullName>
    </submittedName>
</protein>
<dbReference type="SUPFAM" id="SSF46785">
    <property type="entry name" value="Winged helix' DNA-binding domain"/>
    <property type="match status" value="1"/>
</dbReference>
<keyword evidence="1" id="KW-0805">Transcription regulation</keyword>
<dbReference type="InterPro" id="IPR000524">
    <property type="entry name" value="Tscrpt_reg_HTH_GntR"/>
</dbReference>
<evidence type="ECO:0000259" key="4">
    <source>
        <dbReference type="PROSITE" id="PS50949"/>
    </source>
</evidence>
<comment type="caution">
    <text evidence="5">The sequence shown here is derived from an EMBL/GenBank/DDBJ whole genome shotgun (WGS) entry which is preliminary data.</text>
</comment>
<sequence>MSEHLNHYRPSVFHARRERVRRQEFYGHRAEVTPVSSPGETSARRAYEMLRTLLRSGELTTRDALAEDSLAVTLGASRNAVRKALQQLADEGLLIRQTKSGTRLVHEMIHVDGGQVVPRGMALGADRGRLCIEQTRTERVILSPVVRKRLETEARIGVLSESRFHVDDAPISLRVGYVAGDPDLVQKALRAFGTVNPPPYEEAFRQLYGAPFGSSHSTIEAIRCEARTAAILGVDEGAPILLNEVLVRDVDGVARELSYTYYRSDRVAISSMSSSLPHAV</sequence>
<dbReference type="EMBL" id="BAAAQY010000005">
    <property type="protein sequence ID" value="GAA2234769.1"/>
    <property type="molecule type" value="Genomic_DNA"/>
</dbReference>
<dbReference type="InterPro" id="IPR028978">
    <property type="entry name" value="Chorismate_lyase_/UTRA_dom_sf"/>
</dbReference>
<dbReference type="PANTHER" id="PTHR44846:SF1">
    <property type="entry name" value="MANNOSYL-D-GLYCERATE TRANSPORT_METABOLISM SYSTEM REPRESSOR MNGR-RELATED"/>
    <property type="match status" value="1"/>
</dbReference>
<keyword evidence="6" id="KW-1185">Reference proteome</keyword>
<dbReference type="PROSITE" id="PS50949">
    <property type="entry name" value="HTH_GNTR"/>
    <property type="match status" value="1"/>
</dbReference>
<keyword evidence="3" id="KW-0804">Transcription</keyword>
<dbReference type="Pfam" id="PF07702">
    <property type="entry name" value="UTRA"/>
    <property type="match status" value="1"/>
</dbReference>
<dbReference type="Gene3D" id="3.40.1410.10">
    <property type="entry name" value="Chorismate lyase-like"/>
    <property type="match status" value="1"/>
</dbReference>
<dbReference type="InterPro" id="IPR011663">
    <property type="entry name" value="UTRA"/>
</dbReference>
<proteinExistence type="predicted"/>
<organism evidence="5 6">
    <name type="scientific">Herbiconiux moechotypicola</name>
    <dbReference type="NCBI Taxonomy" id="637393"/>
    <lineage>
        <taxon>Bacteria</taxon>
        <taxon>Bacillati</taxon>
        <taxon>Actinomycetota</taxon>
        <taxon>Actinomycetes</taxon>
        <taxon>Micrococcales</taxon>
        <taxon>Microbacteriaceae</taxon>
        <taxon>Herbiconiux</taxon>
    </lineage>
</organism>
<dbReference type="PRINTS" id="PR00035">
    <property type="entry name" value="HTHGNTR"/>
</dbReference>
<dbReference type="Gene3D" id="1.10.10.10">
    <property type="entry name" value="Winged helix-like DNA-binding domain superfamily/Winged helix DNA-binding domain"/>
    <property type="match status" value="1"/>
</dbReference>
<evidence type="ECO:0000256" key="3">
    <source>
        <dbReference type="ARBA" id="ARBA00023163"/>
    </source>
</evidence>
<dbReference type="RefSeq" id="WP_259479452.1">
    <property type="nucleotide sequence ID" value="NZ_BAAAQY010000005.1"/>
</dbReference>
<evidence type="ECO:0000256" key="2">
    <source>
        <dbReference type="ARBA" id="ARBA00023125"/>
    </source>
</evidence>
<feature type="domain" description="HTH gntR-type" evidence="4">
    <location>
        <begin position="40"/>
        <end position="107"/>
    </location>
</feature>